<proteinExistence type="predicted"/>
<evidence type="ECO:0000313" key="1">
    <source>
        <dbReference type="EMBL" id="GFY78334.1"/>
    </source>
</evidence>
<dbReference type="AlphaFoldDB" id="A0A8X7CMF1"/>
<evidence type="ECO:0000313" key="2">
    <source>
        <dbReference type="Proteomes" id="UP000886998"/>
    </source>
</evidence>
<dbReference type="Proteomes" id="UP000886998">
    <property type="component" value="Unassembled WGS sequence"/>
</dbReference>
<accession>A0A8X7CMF1</accession>
<sequence length="113" mass="12765">MLEARNFILCTDHKPLTYAFKQKLDKCSPLQARQLDFISQFTTDIQHIKGSDNLTADTLSRIASIHMPNPIDYNEIAKAQENDSELISLINNPQGLEIKKVNMPDSNACSFIL</sequence>
<organism evidence="1 2">
    <name type="scientific">Trichonephila inaurata madagascariensis</name>
    <dbReference type="NCBI Taxonomy" id="2747483"/>
    <lineage>
        <taxon>Eukaryota</taxon>
        <taxon>Metazoa</taxon>
        <taxon>Ecdysozoa</taxon>
        <taxon>Arthropoda</taxon>
        <taxon>Chelicerata</taxon>
        <taxon>Arachnida</taxon>
        <taxon>Araneae</taxon>
        <taxon>Araneomorphae</taxon>
        <taxon>Entelegynae</taxon>
        <taxon>Araneoidea</taxon>
        <taxon>Nephilidae</taxon>
        <taxon>Trichonephila</taxon>
        <taxon>Trichonephila inaurata</taxon>
    </lineage>
</organism>
<comment type="caution">
    <text evidence="1">The sequence shown here is derived from an EMBL/GenBank/DDBJ whole genome shotgun (WGS) entry which is preliminary data.</text>
</comment>
<name>A0A8X7CMF1_9ARAC</name>
<dbReference type="OrthoDB" id="6432186at2759"/>
<protein>
    <submittedName>
        <fullName evidence="1">Gag-pol polyprotein</fullName>
    </submittedName>
</protein>
<reference evidence="1" key="1">
    <citation type="submission" date="2020-08" db="EMBL/GenBank/DDBJ databases">
        <title>Multicomponent nature underlies the extraordinary mechanical properties of spider dragline silk.</title>
        <authorList>
            <person name="Kono N."/>
            <person name="Nakamura H."/>
            <person name="Mori M."/>
            <person name="Yoshida Y."/>
            <person name="Ohtoshi R."/>
            <person name="Malay A.D."/>
            <person name="Moran D.A.P."/>
            <person name="Tomita M."/>
            <person name="Numata K."/>
            <person name="Arakawa K."/>
        </authorList>
    </citation>
    <scope>NUCLEOTIDE SEQUENCE</scope>
</reference>
<dbReference type="EMBL" id="BMAV01022938">
    <property type="protein sequence ID" value="GFY78334.1"/>
    <property type="molecule type" value="Genomic_DNA"/>
</dbReference>
<keyword evidence="2" id="KW-1185">Reference proteome</keyword>
<gene>
    <name evidence="1" type="primary">RF55_14628</name>
    <name evidence="1" type="ORF">TNIN_409101</name>
</gene>